<dbReference type="UniPathway" id="UPA00148"/>
<keyword evidence="5 12" id="KW-1003">Cell membrane</keyword>
<sequence length="225" mass="23802">MHIAEGFLPLKWSLIWWIVSIPFVAYGIYKVKKINQEKSEIKPLLAISIAFVFIMSAMKFPSVTGSCSHPTGTGLPIVFFGPFVTAFISFIVLLFQGLFLAHGGITTLGANTLSMGIIGPIFGWIAYKIARNAGVSLVSGGFIAAFVADLMTYFVTSAELAAAFPASKGGFLLSLKAFLSIFAVTQIPIAVIEGVAVMTVIKYLSDYGVSIPSSAKTGILSGSGS</sequence>
<comment type="subcellular location">
    <subcellularLocation>
        <location evidence="1">Cell inner membrane</location>
        <topology evidence="1">Multi-pass membrane protein</topology>
    </subcellularLocation>
    <subcellularLocation>
        <location evidence="12">Cell membrane</location>
        <topology evidence="12">Multi-pass membrane protein</topology>
    </subcellularLocation>
</comment>
<feature type="transmembrane region" description="Helical" evidence="12">
    <location>
        <begin position="78"/>
        <end position="101"/>
    </location>
</feature>
<dbReference type="PANTHER" id="PTHR43627">
    <property type="match status" value="1"/>
</dbReference>
<comment type="caution">
    <text evidence="13">The sequence shown here is derived from an EMBL/GenBank/DDBJ whole genome shotgun (WGS) entry which is preliminary data.</text>
</comment>
<feature type="transmembrane region" description="Helical" evidence="12">
    <location>
        <begin position="133"/>
        <end position="156"/>
    </location>
</feature>
<dbReference type="Gene3D" id="1.10.1760.20">
    <property type="match status" value="1"/>
</dbReference>
<feature type="transmembrane region" description="Helical" evidence="12">
    <location>
        <begin position="177"/>
        <end position="201"/>
    </location>
</feature>
<dbReference type="GO" id="GO:0009236">
    <property type="term" value="P:cobalamin biosynthetic process"/>
    <property type="evidence" value="ECO:0007669"/>
    <property type="project" value="UniProtKB-UniRule"/>
</dbReference>
<dbReference type="AlphaFoldDB" id="A0A1Q6DVJ8"/>
<evidence type="ECO:0000256" key="8">
    <source>
        <dbReference type="ARBA" id="ARBA00022989"/>
    </source>
</evidence>
<dbReference type="FunFam" id="1.10.1760.20:FF:000001">
    <property type="entry name" value="Cobalt transport protein CbiM"/>
    <property type="match status" value="1"/>
</dbReference>
<protein>
    <recommendedName>
        <fullName evidence="12">Putative cobalt transport protein CbiM</fullName>
    </recommendedName>
    <alternativeName>
        <fullName evidence="12">Energy-coupling factor transporter probable substrate-capture protein CbiM</fullName>
        <shortName evidence="12">ECF transporter S component CbiM</shortName>
    </alternativeName>
</protein>
<evidence type="ECO:0000256" key="4">
    <source>
        <dbReference type="ARBA" id="ARBA00022448"/>
    </source>
</evidence>
<dbReference type="GO" id="GO:0043190">
    <property type="term" value="C:ATP-binding cassette (ABC) transporter complex"/>
    <property type="evidence" value="ECO:0007669"/>
    <property type="project" value="InterPro"/>
</dbReference>
<evidence type="ECO:0000256" key="12">
    <source>
        <dbReference type="HAMAP-Rule" id="MF_01462"/>
    </source>
</evidence>
<comment type="subunit">
    <text evidence="12">Forms an energy-coupling factor (ECF) transporter complex composed of an ATP-binding protein (A component, CbiO), a transmembrane protein (T component, CbiQ) and 2 possible substrate-capture proteins (S components, CbiM and CbiN) of unknown stoichimetry.</text>
</comment>
<dbReference type="NCBIfam" id="NF006184">
    <property type="entry name" value="PRK08319.1"/>
    <property type="match status" value="1"/>
</dbReference>
<name>A0A1Q6DVJ8_METT1</name>
<keyword evidence="6 12" id="KW-0169">Cobalamin biosynthesis</keyword>
<evidence type="ECO:0000313" key="14">
    <source>
        <dbReference type="Proteomes" id="UP000185744"/>
    </source>
</evidence>
<evidence type="ECO:0000256" key="1">
    <source>
        <dbReference type="ARBA" id="ARBA00004429"/>
    </source>
</evidence>
<keyword evidence="8 12" id="KW-1133">Transmembrane helix</keyword>
<keyword evidence="7 12" id="KW-0812">Transmembrane</keyword>
<evidence type="ECO:0000313" key="13">
    <source>
        <dbReference type="EMBL" id="OKY78373.1"/>
    </source>
</evidence>
<dbReference type="STRING" id="1903181.BTN85_0864"/>
<evidence type="ECO:0000256" key="10">
    <source>
        <dbReference type="ARBA" id="ARBA00023136"/>
    </source>
</evidence>
<evidence type="ECO:0000256" key="3">
    <source>
        <dbReference type="ARBA" id="ARBA00022426"/>
    </source>
</evidence>
<dbReference type="Pfam" id="PF01891">
    <property type="entry name" value="CbiM"/>
    <property type="match status" value="1"/>
</dbReference>
<dbReference type="InterPro" id="IPR018024">
    <property type="entry name" value="CbiM"/>
</dbReference>
<keyword evidence="3 12" id="KW-0171">Cobalt transport</keyword>
<comment type="similarity">
    <text evidence="12">Belongs to the CbiM family.</text>
</comment>
<evidence type="ECO:0000256" key="11">
    <source>
        <dbReference type="ARBA" id="ARBA00023285"/>
    </source>
</evidence>
<dbReference type="EMBL" id="MSDW01000001">
    <property type="protein sequence ID" value="OKY78373.1"/>
    <property type="molecule type" value="Genomic_DNA"/>
</dbReference>
<keyword evidence="10 12" id="KW-0472">Membrane</keyword>
<feature type="transmembrane region" description="Helical" evidence="12">
    <location>
        <begin position="12"/>
        <end position="29"/>
    </location>
</feature>
<dbReference type="Proteomes" id="UP000185744">
    <property type="component" value="Unassembled WGS sequence"/>
</dbReference>
<evidence type="ECO:0000256" key="2">
    <source>
        <dbReference type="ARBA" id="ARBA00004953"/>
    </source>
</evidence>
<comment type="pathway">
    <text evidence="2 12">Cofactor biosynthesis; adenosylcobalamin biosynthesis.</text>
</comment>
<keyword evidence="4 12" id="KW-0813">Transport</keyword>
<evidence type="ECO:0000256" key="5">
    <source>
        <dbReference type="ARBA" id="ARBA00022475"/>
    </source>
</evidence>
<organism evidence="13 14">
    <name type="scientific">Methanohalarchaeum thermophilum</name>
    <dbReference type="NCBI Taxonomy" id="1903181"/>
    <lineage>
        <taxon>Archaea</taxon>
        <taxon>Methanobacteriati</taxon>
        <taxon>Methanobacteriota</taxon>
        <taxon>Methanonatronarchaeia</taxon>
        <taxon>Methanonatronarchaeales</taxon>
        <taxon>Methanonatronarchaeaceae</taxon>
        <taxon>Candidatus Methanohalarchaeum</taxon>
    </lineage>
</organism>
<evidence type="ECO:0000256" key="7">
    <source>
        <dbReference type="ARBA" id="ARBA00022692"/>
    </source>
</evidence>
<evidence type="ECO:0000256" key="6">
    <source>
        <dbReference type="ARBA" id="ARBA00022573"/>
    </source>
</evidence>
<dbReference type="NCBIfam" id="TIGR00123">
    <property type="entry name" value="cbiM"/>
    <property type="match status" value="1"/>
</dbReference>
<proteinExistence type="inferred from homology"/>
<dbReference type="GO" id="GO:0015087">
    <property type="term" value="F:cobalt ion transmembrane transporter activity"/>
    <property type="evidence" value="ECO:0007669"/>
    <property type="project" value="UniProtKB-UniRule"/>
</dbReference>
<dbReference type="InterPro" id="IPR002751">
    <property type="entry name" value="CbiM/NikMN"/>
</dbReference>
<feature type="transmembrane region" description="Helical" evidence="12">
    <location>
        <begin position="41"/>
        <end position="58"/>
    </location>
</feature>
<comment type="function">
    <text evidence="12">Part of the energy-coupling factor (ECF) transporter complex CbiMNOQ involved in cobalt import.</text>
</comment>
<evidence type="ECO:0000256" key="9">
    <source>
        <dbReference type="ARBA" id="ARBA00023065"/>
    </source>
</evidence>
<gene>
    <name evidence="12" type="primary">cbiM</name>
    <name evidence="13" type="ORF">BTN85_0864</name>
</gene>
<dbReference type="PANTHER" id="PTHR43627:SF1">
    <property type="entry name" value="COBALT TRANSPORT PROTEIN CBIM"/>
    <property type="match status" value="1"/>
</dbReference>
<dbReference type="InParanoid" id="A0A1Q6DVJ8"/>
<keyword evidence="9 12" id="KW-0406">Ion transport</keyword>
<keyword evidence="14" id="KW-1185">Reference proteome</keyword>
<keyword evidence="11 12" id="KW-0170">Cobalt</keyword>
<reference evidence="13" key="1">
    <citation type="submission" date="2016-12" db="EMBL/GenBank/DDBJ databases">
        <title>Discovery of methanogenic haloarchaea.</title>
        <authorList>
            <person name="Sorokin D.Y."/>
            <person name="Makarova K.S."/>
            <person name="Abbas B."/>
            <person name="Ferrer M."/>
            <person name="Golyshin P.N."/>
        </authorList>
    </citation>
    <scope>NUCLEOTIDE SEQUENCE [LARGE SCALE GENOMIC DNA]</scope>
    <source>
        <strain evidence="13">HMET1</strain>
    </source>
</reference>
<feature type="transmembrane region" description="Helical" evidence="12">
    <location>
        <begin position="108"/>
        <end position="127"/>
    </location>
</feature>
<dbReference type="HAMAP" id="MF_01462">
    <property type="entry name" value="CbiM"/>
    <property type="match status" value="1"/>
</dbReference>
<accession>A0A1Q6DVJ8</accession>